<sequence length="393" mass="42404">MARRLLGGGDYPGLAELLAAYYDAAARGVPAPLAPDHLRRVTALYEELAANVRGAAERAAVQRPAPPEPAPSAPLAVLTGARGFFGRAIASELARRGYRVRGVSRSSDTEDPHVHEWLRLDLSRAAPPDAFAGAAVVVHAAAESAGGYDEHQRNTIDVTRNVLSAMAAAGVSRLVYVSSLSVLQPPRVPWEHQDERTPLAPPDARELGAYAWGKTEAERVVAAEARRLGIETRVLRPAALVDWRNPEVPGLVGRQLFGRWHLGLGHPSLAFAACEVGRAAAVAAWCAAEFDRAAPVVNLIDPDIPTRGRLLERFRRHGWRGRIVWMPIPVFALLVSGVRLAISLATVRRASRLAVWTILRPRRYDTRLAAIALEAAARASAATAPQLAPQVRP</sequence>
<dbReference type="InterPro" id="IPR001509">
    <property type="entry name" value="Epimerase_deHydtase"/>
</dbReference>
<reference evidence="3 4" key="1">
    <citation type="journal article" date="2019" name="Nat. Microbiol.">
        <title>Mediterranean grassland soil C-N compound turnover is dependent on rainfall and depth, and is mediated by genomically divergent microorganisms.</title>
        <authorList>
            <person name="Diamond S."/>
            <person name="Andeer P.F."/>
            <person name="Li Z."/>
            <person name="Crits-Christoph A."/>
            <person name="Burstein D."/>
            <person name="Anantharaman K."/>
            <person name="Lane K.R."/>
            <person name="Thomas B.C."/>
            <person name="Pan C."/>
            <person name="Northen T.R."/>
            <person name="Banfield J.F."/>
        </authorList>
    </citation>
    <scope>NUCLEOTIDE SEQUENCE [LARGE SCALE GENOMIC DNA]</scope>
    <source>
        <strain evidence="3">WS_4</strain>
    </source>
</reference>
<dbReference type="SUPFAM" id="SSF51735">
    <property type="entry name" value="NAD(P)-binding Rossmann-fold domains"/>
    <property type="match status" value="1"/>
</dbReference>
<evidence type="ECO:0000313" key="4">
    <source>
        <dbReference type="Proteomes" id="UP000319829"/>
    </source>
</evidence>
<accession>A0A538SVE2</accession>
<feature type="domain" description="NAD-dependent epimerase/dehydratase" evidence="2">
    <location>
        <begin position="77"/>
        <end position="240"/>
    </location>
</feature>
<comment type="caution">
    <text evidence="3">The sequence shown here is derived from an EMBL/GenBank/DDBJ whole genome shotgun (WGS) entry which is preliminary data.</text>
</comment>
<dbReference type="InterPro" id="IPR051783">
    <property type="entry name" value="NAD(P)-dependent_oxidoreduct"/>
</dbReference>
<name>A0A538SVE2_UNCEI</name>
<dbReference type="Pfam" id="PF01370">
    <property type="entry name" value="Epimerase"/>
    <property type="match status" value="1"/>
</dbReference>
<keyword evidence="1" id="KW-1133">Transmembrane helix</keyword>
<dbReference type="PANTHER" id="PTHR48079">
    <property type="entry name" value="PROTEIN YEEZ"/>
    <property type="match status" value="1"/>
</dbReference>
<evidence type="ECO:0000256" key="1">
    <source>
        <dbReference type="SAM" id="Phobius"/>
    </source>
</evidence>
<dbReference type="GO" id="GO:0004029">
    <property type="term" value="F:aldehyde dehydrogenase (NAD+) activity"/>
    <property type="evidence" value="ECO:0007669"/>
    <property type="project" value="TreeGrafter"/>
</dbReference>
<feature type="transmembrane region" description="Helical" evidence="1">
    <location>
        <begin position="323"/>
        <end position="342"/>
    </location>
</feature>
<dbReference type="InterPro" id="IPR036291">
    <property type="entry name" value="NAD(P)-bd_dom_sf"/>
</dbReference>
<keyword evidence="1" id="KW-0812">Transmembrane</keyword>
<gene>
    <name evidence="3" type="ORF">E6K74_03565</name>
</gene>
<protein>
    <submittedName>
        <fullName evidence="3">NAD(P)-dependent oxidoreductase</fullName>
    </submittedName>
</protein>
<organism evidence="3 4">
    <name type="scientific">Eiseniibacteriota bacterium</name>
    <dbReference type="NCBI Taxonomy" id="2212470"/>
    <lineage>
        <taxon>Bacteria</taxon>
        <taxon>Candidatus Eiseniibacteriota</taxon>
    </lineage>
</organism>
<dbReference type="Proteomes" id="UP000319829">
    <property type="component" value="Unassembled WGS sequence"/>
</dbReference>
<dbReference type="GO" id="GO:0005737">
    <property type="term" value="C:cytoplasm"/>
    <property type="evidence" value="ECO:0007669"/>
    <property type="project" value="TreeGrafter"/>
</dbReference>
<dbReference type="EMBL" id="VBOU01000032">
    <property type="protein sequence ID" value="TMQ55331.1"/>
    <property type="molecule type" value="Genomic_DNA"/>
</dbReference>
<evidence type="ECO:0000259" key="2">
    <source>
        <dbReference type="Pfam" id="PF01370"/>
    </source>
</evidence>
<dbReference type="PANTHER" id="PTHR48079:SF6">
    <property type="entry name" value="NAD(P)-BINDING DOMAIN-CONTAINING PROTEIN-RELATED"/>
    <property type="match status" value="1"/>
</dbReference>
<dbReference type="Gene3D" id="3.40.50.720">
    <property type="entry name" value="NAD(P)-binding Rossmann-like Domain"/>
    <property type="match status" value="1"/>
</dbReference>
<evidence type="ECO:0000313" key="3">
    <source>
        <dbReference type="EMBL" id="TMQ55331.1"/>
    </source>
</evidence>
<proteinExistence type="predicted"/>
<keyword evidence="1" id="KW-0472">Membrane</keyword>
<dbReference type="AlphaFoldDB" id="A0A538SVE2"/>